<comment type="caution">
    <text evidence="1">The sequence shown here is derived from an EMBL/GenBank/DDBJ whole genome shotgun (WGS) entry which is preliminary data.</text>
</comment>
<dbReference type="EMBL" id="CM039429">
    <property type="protein sequence ID" value="KAI4347786.1"/>
    <property type="molecule type" value="Genomic_DNA"/>
</dbReference>
<proteinExistence type="predicted"/>
<dbReference type="Proteomes" id="UP000828941">
    <property type="component" value="Chromosome 4"/>
</dbReference>
<organism evidence="1 2">
    <name type="scientific">Bauhinia variegata</name>
    <name type="common">Purple orchid tree</name>
    <name type="synonym">Phanera variegata</name>
    <dbReference type="NCBI Taxonomy" id="167791"/>
    <lineage>
        <taxon>Eukaryota</taxon>
        <taxon>Viridiplantae</taxon>
        <taxon>Streptophyta</taxon>
        <taxon>Embryophyta</taxon>
        <taxon>Tracheophyta</taxon>
        <taxon>Spermatophyta</taxon>
        <taxon>Magnoliopsida</taxon>
        <taxon>eudicotyledons</taxon>
        <taxon>Gunneridae</taxon>
        <taxon>Pentapetalae</taxon>
        <taxon>rosids</taxon>
        <taxon>fabids</taxon>
        <taxon>Fabales</taxon>
        <taxon>Fabaceae</taxon>
        <taxon>Cercidoideae</taxon>
        <taxon>Cercideae</taxon>
        <taxon>Bauhiniinae</taxon>
        <taxon>Bauhinia</taxon>
    </lineage>
</organism>
<evidence type="ECO:0000313" key="2">
    <source>
        <dbReference type="Proteomes" id="UP000828941"/>
    </source>
</evidence>
<sequence length="1001" mass="111822">MKPKQLDFDDVEESSMNEVSSPGEGLMILLEPENLLDKVSSIECPEKCNSSQDPHLLERQEVLIREEGPQNKYCKSHLTEADESRRTLNAMSSDKELPVVQRKLCTPTSIELPVVQNHLSPSQVSCDNLPGSLRKEVMVSKFVSENITLENDDGSIKVLADAFSAAVIGNGLQGNTDKTVTGLKVGSHPAALMDEFNVGLTNEVLCIGTLSESGELSRGKLTTDGKDTSFPTEIQIMETFKESITSDVDGLCHQHKKRKTESQPDKFLPPSSSSLEKPLESIKRSSQKFILDGRDRSHETVLTFTSNELGGFPVLCLNDQGSSSPHSCLMEQKGVANPFHSGVDSTRRGTIDNSLHTSHHQNISEHESSEHLDCVERSTSRVRNDTRGNAKLLDDSSVPPGIYNSVLNGTDETVPEFEKFVVKSDDSKPSTAVDGIELEKFSLLSNTTEYPSILGDFRNSAFMNSPLCYSPTRYGLQKIPDLFQSLPNGLLEGMDLRTSFSPNDERGRSLSDCLPNFRGQQSWDIKKPYASPVTLWDKITSNFGSSAKQESLKPELPCISEENENVDGMADTFQMEIGSELILSAIRRQPLAEITDNAKASAAVSQDDILADGRGVESISTELSFSGTQIKAKKKLEEQNGCKNRCTGTGKEIQSILRGPNGPKRKTESSHNRSGRPKLSAKNSMQKRGPTYSGGMSIGNNIVSTITSFIPLVQQKQAAAACTGKRDIKVKALETAVAAKRIAEKKENERKMKKEALRLERERLEQENLRQVELQKKKKEEERKRKEAEMAAKKRVREEEERKERERKRKRIDDAKRKQKEHEEKKMCAKKEERDMKSQAAVERAQESKEFIDEREIQKNMDKNMEGIRKNMQEAKSMTVSNPTNDETKASIIEDSEAVNDFENDRKVISNMTKAAQDDDLITKNTPEVQSYEISPYKGSDDEDEDEDDGPSNKFIPSWASKHRLSRMVSSQQTVDPETVFPRQSFCSIAEVLLPRRLQLN</sequence>
<protein>
    <submittedName>
        <fullName evidence="1">Uncharacterized protein</fullName>
    </submittedName>
</protein>
<name>A0ACB9PH59_BAUVA</name>
<gene>
    <name evidence="1" type="ORF">L6164_008568</name>
</gene>
<evidence type="ECO:0000313" key="1">
    <source>
        <dbReference type="EMBL" id="KAI4347786.1"/>
    </source>
</evidence>
<accession>A0ACB9PH59</accession>
<keyword evidence="2" id="KW-1185">Reference proteome</keyword>
<reference evidence="1 2" key="1">
    <citation type="journal article" date="2022" name="DNA Res.">
        <title>Chromosomal-level genome assembly of the orchid tree Bauhinia variegata (Leguminosae; Cercidoideae) supports the allotetraploid origin hypothesis of Bauhinia.</title>
        <authorList>
            <person name="Zhong Y."/>
            <person name="Chen Y."/>
            <person name="Zheng D."/>
            <person name="Pang J."/>
            <person name="Liu Y."/>
            <person name="Luo S."/>
            <person name="Meng S."/>
            <person name="Qian L."/>
            <person name="Wei D."/>
            <person name="Dai S."/>
            <person name="Zhou R."/>
        </authorList>
    </citation>
    <scope>NUCLEOTIDE SEQUENCE [LARGE SCALE GENOMIC DNA]</scope>
    <source>
        <strain evidence="1">BV-YZ2020</strain>
    </source>
</reference>